<organism evidence="2 3">
    <name type="scientific">Flavobacterium gyeonganense</name>
    <dbReference type="NCBI Taxonomy" id="1310418"/>
    <lineage>
        <taxon>Bacteria</taxon>
        <taxon>Pseudomonadati</taxon>
        <taxon>Bacteroidota</taxon>
        <taxon>Flavobacteriia</taxon>
        <taxon>Flavobacteriales</taxon>
        <taxon>Flavobacteriaceae</taxon>
        <taxon>Flavobacterium</taxon>
    </lineage>
</organism>
<keyword evidence="3" id="KW-1185">Reference proteome</keyword>
<protein>
    <recommendedName>
        <fullName evidence="4">Lipoprotein</fullName>
    </recommendedName>
</protein>
<accession>A0ABV5HBQ8</accession>
<feature type="signal peptide" evidence="1">
    <location>
        <begin position="1"/>
        <end position="17"/>
    </location>
</feature>
<gene>
    <name evidence="2" type="ORF">ACFFVK_11965</name>
</gene>
<keyword evidence="1" id="KW-0732">Signal</keyword>
<feature type="chain" id="PRO_5047419667" description="Lipoprotein" evidence="1">
    <location>
        <begin position="18"/>
        <end position="212"/>
    </location>
</feature>
<dbReference type="PROSITE" id="PS51257">
    <property type="entry name" value="PROKAR_LIPOPROTEIN"/>
    <property type="match status" value="1"/>
</dbReference>
<dbReference type="RefSeq" id="WP_278011790.1">
    <property type="nucleotide sequence ID" value="NZ_CP121112.1"/>
</dbReference>
<evidence type="ECO:0000313" key="3">
    <source>
        <dbReference type="Proteomes" id="UP001589562"/>
    </source>
</evidence>
<dbReference type="Proteomes" id="UP001589562">
    <property type="component" value="Unassembled WGS sequence"/>
</dbReference>
<proteinExistence type="predicted"/>
<comment type="caution">
    <text evidence="2">The sequence shown here is derived from an EMBL/GenBank/DDBJ whole genome shotgun (WGS) entry which is preliminary data.</text>
</comment>
<evidence type="ECO:0008006" key="4">
    <source>
        <dbReference type="Google" id="ProtNLM"/>
    </source>
</evidence>
<sequence>MKFKIIFILFLSAIVSSCNLLNDSPNQVFEVIGLNANKIPKSFERLFKEFYQQKINGSLQVPTTDNKSMRPGTCVESINYWYGNTFKEDIKKIKKLKVEEEAKPIVKAALDLFQYADEIQKTDFVIIAKMIDEGKTEEEINNASRKLDDTKGILLDKKYESVMKCYCLMLIKMALNIRHFSINKKSLLIFQKGFLFLIFSEIYSSSFSTASL</sequence>
<reference evidence="2 3" key="1">
    <citation type="submission" date="2024-09" db="EMBL/GenBank/DDBJ databases">
        <authorList>
            <person name="Sun Q."/>
            <person name="Mori K."/>
        </authorList>
    </citation>
    <scope>NUCLEOTIDE SEQUENCE [LARGE SCALE GENOMIC DNA]</scope>
    <source>
        <strain evidence="2 3">CECT 8365</strain>
    </source>
</reference>
<dbReference type="EMBL" id="JBHMFE010000014">
    <property type="protein sequence ID" value="MFB9109293.1"/>
    <property type="molecule type" value="Genomic_DNA"/>
</dbReference>
<evidence type="ECO:0000256" key="1">
    <source>
        <dbReference type="SAM" id="SignalP"/>
    </source>
</evidence>
<name>A0ABV5HBQ8_9FLAO</name>
<evidence type="ECO:0000313" key="2">
    <source>
        <dbReference type="EMBL" id="MFB9109293.1"/>
    </source>
</evidence>